<dbReference type="Proteomes" id="UP000094936">
    <property type="component" value="Unassembled WGS sequence"/>
</dbReference>
<gene>
    <name evidence="4" type="ORF">A8L45_00465</name>
</gene>
<evidence type="ECO:0000256" key="1">
    <source>
        <dbReference type="ARBA" id="ARBA00001946"/>
    </source>
</evidence>
<organism evidence="4 5">
    <name type="scientific">Veronia pacifica</name>
    <dbReference type="NCBI Taxonomy" id="1080227"/>
    <lineage>
        <taxon>Bacteria</taxon>
        <taxon>Pseudomonadati</taxon>
        <taxon>Pseudomonadota</taxon>
        <taxon>Gammaproteobacteria</taxon>
        <taxon>Vibrionales</taxon>
        <taxon>Vibrionaceae</taxon>
        <taxon>Veronia</taxon>
    </lineage>
</organism>
<protein>
    <recommendedName>
        <fullName evidence="3">Nudix hydrolase domain-containing protein</fullName>
    </recommendedName>
</protein>
<proteinExistence type="predicted"/>
<dbReference type="Gene3D" id="3.90.79.10">
    <property type="entry name" value="Nucleoside Triphosphate Pyrophosphohydrolase"/>
    <property type="match status" value="1"/>
</dbReference>
<evidence type="ECO:0000313" key="4">
    <source>
        <dbReference type="EMBL" id="ODA36112.1"/>
    </source>
</evidence>
<dbReference type="EMBL" id="LYBM01000001">
    <property type="protein sequence ID" value="ODA36112.1"/>
    <property type="molecule type" value="Genomic_DNA"/>
</dbReference>
<dbReference type="PROSITE" id="PS51462">
    <property type="entry name" value="NUDIX"/>
    <property type="match status" value="1"/>
</dbReference>
<dbReference type="GO" id="GO:0016787">
    <property type="term" value="F:hydrolase activity"/>
    <property type="evidence" value="ECO:0007669"/>
    <property type="project" value="UniProtKB-KW"/>
</dbReference>
<reference evidence="4 5" key="1">
    <citation type="submission" date="2016-05" db="EMBL/GenBank/DDBJ databases">
        <title>Genomic Taxonomy of the Vibrionaceae.</title>
        <authorList>
            <person name="Gomez-Gil B."/>
            <person name="Enciso-Ibarra J."/>
        </authorList>
    </citation>
    <scope>NUCLEOTIDE SEQUENCE [LARGE SCALE GENOMIC DNA]</scope>
    <source>
        <strain evidence="4 5">CAIM 1920</strain>
    </source>
</reference>
<keyword evidence="5" id="KW-1185">Reference proteome</keyword>
<dbReference type="SUPFAM" id="SSF55811">
    <property type="entry name" value="Nudix"/>
    <property type="match status" value="1"/>
</dbReference>
<sequence length="142" mass="16497">MIDQTKLKERKLKVCPVVSREMNGETEVLAFCHPLAGKQLVKGTIEIAESPSDAAIRELYEESGVTVIGAPRFLCHWHAVHQNQEWYFYHCQTEKLVGSWQHFTNDDGGHHFAFFWHRLKQLPDSDWHPVFRDALAEIAKHF</sequence>
<evidence type="ECO:0000256" key="2">
    <source>
        <dbReference type="ARBA" id="ARBA00022801"/>
    </source>
</evidence>
<dbReference type="InterPro" id="IPR015797">
    <property type="entry name" value="NUDIX_hydrolase-like_dom_sf"/>
</dbReference>
<feature type="domain" description="Nudix hydrolase" evidence="3">
    <location>
        <begin position="9"/>
        <end position="139"/>
    </location>
</feature>
<dbReference type="InterPro" id="IPR020084">
    <property type="entry name" value="NUDIX_hydrolase_CS"/>
</dbReference>
<evidence type="ECO:0000313" key="5">
    <source>
        <dbReference type="Proteomes" id="UP000094936"/>
    </source>
</evidence>
<comment type="caution">
    <text evidence="4">The sequence shown here is derived from an EMBL/GenBank/DDBJ whole genome shotgun (WGS) entry which is preliminary data.</text>
</comment>
<dbReference type="AlphaFoldDB" id="A0A1C3ES74"/>
<comment type="cofactor">
    <cofactor evidence="1">
        <name>Mg(2+)</name>
        <dbReference type="ChEBI" id="CHEBI:18420"/>
    </cofactor>
</comment>
<dbReference type="STRING" id="1080227.A8L45_00465"/>
<dbReference type="InterPro" id="IPR000086">
    <property type="entry name" value="NUDIX_hydrolase_dom"/>
</dbReference>
<dbReference type="PROSITE" id="PS00893">
    <property type="entry name" value="NUDIX_BOX"/>
    <property type="match status" value="1"/>
</dbReference>
<name>A0A1C3ES74_9GAMM</name>
<dbReference type="OrthoDB" id="9804442at2"/>
<dbReference type="CDD" id="cd04663">
    <property type="entry name" value="NUDIX_Hydrolase"/>
    <property type="match status" value="1"/>
</dbReference>
<dbReference type="Pfam" id="PF00293">
    <property type="entry name" value="NUDIX"/>
    <property type="match status" value="1"/>
</dbReference>
<accession>A0A1C3ES74</accession>
<evidence type="ECO:0000259" key="3">
    <source>
        <dbReference type="PROSITE" id="PS51462"/>
    </source>
</evidence>
<keyword evidence="2" id="KW-0378">Hydrolase</keyword>
<dbReference type="RefSeq" id="WP_068898084.1">
    <property type="nucleotide sequence ID" value="NZ_JBHUIF010000002.1"/>
</dbReference>